<dbReference type="EMBL" id="LECT01000028">
    <property type="protein sequence ID" value="KLU04505.1"/>
    <property type="molecule type" value="Genomic_DNA"/>
</dbReference>
<dbReference type="CDD" id="cd04193">
    <property type="entry name" value="UDPGlcNAc_PPase"/>
    <property type="match status" value="1"/>
</dbReference>
<comment type="caution">
    <text evidence="4">The sequence shown here is derived from an EMBL/GenBank/DDBJ whole genome shotgun (WGS) entry which is preliminary data.</text>
</comment>
<dbReference type="OrthoDB" id="9806910at2"/>
<dbReference type="STRING" id="595434.RISK_003559"/>
<protein>
    <submittedName>
        <fullName evidence="4">N-acetylglucosamine-1-phosphate uridyltransferase eukaryotic</fullName>
        <ecNumber evidence="4">2.7.7.23</ecNumber>
    </submittedName>
</protein>
<dbReference type="InterPro" id="IPR029044">
    <property type="entry name" value="Nucleotide-diphossugar_trans"/>
</dbReference>
<dbReference type="SUPFAM" id="SSF53448">
    <property type="entry name" value="Nucleotide-diphospho-sugar transferases"/>
    <property type="match status" value="1"/>
</dbReference>
<evidence type="ECO:0000313" key="4">
    <source>
        <dbReference type="EMBL" id="KLU04505.1"/>
    </source>
</evidence>
<keyword evidence="3 4" id="KW-0548">Nucleotidyltransferase</keyword>
<keyword evidence="5" id="KW-1185">Reference proteome</keyword>
<accession>A0A0J1BD28</accession>
<dbReference type="AlphaFoldDB" id="A0A0J1BD28"/>
<dbReference type="GO" id="GO:0003977">
    <property type="term" value="F:UDP-N-acetylglucosamine diphosphorylase activity"/>
    <property type="evidence" value="ECO:0007669"/>
    <property type="project" value="UniProtKB-EC"/>
</dbReference>
<dbReference type="InterPro" id="IPR039741">
    <property type="entry name" value="UDP-sugar_pyrophosphorylase"/>
</dbReference>
<organism evidence="4 5">
    <name type="scientific">Rhodopirellula islandica</name>
    <dbReference type="NCBI Taxonomy" id="595434"/>
    <lineage>
        <taxon>Bacteria</taxon>
        <taxon>Pseudomonadati</taxon>
        <taxon>Planctomycetota</taxon>
        <taxon>Planctomycetia</taxon>
        <taxon>Pirellulales</taxon>
        <taxon>Pirellulaceae</taxon>
        <taxon>Rhodopirellula</taxon>
    </lineage>
</organism>
<comment type="similarity">
    <text evidence="1">Belongs to the UDPGP type 1 family.</text>
</comment>
<dbReference type="RefSeq" id="WP_047814995.1">
    <property type="nucleotide sequence ID" value="NZ_LECT01000028.1"/>
</dbReference>
<dbReference type="Gene3D" id="3.90.550.10">
    <property type="entry name" value="Spore Coat Polysaccharide Biosynthesis Protein SpsA, Chain A"/>
    <property type="match status" value="1"/>
</dbReference>
<dbReference type="InterPro" id="IPR002618">
    <property type="entry name" value="UDPGP_fam"/>
</dbReference>
<dbReference type="Proteomes" id="UP000036367">
    <property type="component" value="Unassembled WGS sequence"/>
</dbReference>
<dbReference type="EC" id="2.7.7.23" evidence="4"/>
<gene>
    <name evidence="4" type="ORF">RISK_003559</name>
</gene>
<name>A0A0J1BD28_RHOIS</name>
<evidence type="ECO:0000256" key="2">
    <source>
        <dbReference type="ARBA" id="ARBA00022679"/>
    </source>
</evidence>
<dbReference type="PATRIC" id="fig|595434.4.peg.3387"/>
<reference evidence="4" key="1">
    <citation type="submission" date="2015-05" db="EMBL/GenBank/DDBJ databases">
        <title>Permanent draft genome of Rhodopirellula islandicus K833.</title>
        <authorList>
            <person name="Kizina J."/>
            <person name="Richter M."/>
            <person name="Glockner F.O."/>
            <person name="Harder J."/>
        </authorList>
    </citation>
    <scope>NUCLEOTIDE SEQUENCE [LARGE SCALE GENOMIC DNA]</scope>
    <source>
        <strain evidence="4">K833</strain>
    </source>
</reference>
<sequence>MSADQPSAQSQSPLSFAELKSRLEPFQQTQLLRFWDSLDSDEQSHLSHQIAQVDFAQLKTLVEGKDKSVDFAELASRASMPQAVASDGSGCDWTLEQAQQRGEEALRAGEIATVLVAGGQGTRLGFDQPKGMFPVGPVSDRTLFQFFADRLIAAGQKYGVDVPLYLMTSEATHDETRRYFEENDYLGLKPDQVTIFQQGTMPAVDASTGEVLLAEKGSLALSPDGHGGTLRALSQNGCLDEMQKNKRKHLFYFQVDNPLVGLCDPIFIGHHLLAGSEMTTQVIRKRYPTEKVGNVVEIDGQTQIIEYSDLPDSAAEMTNPDGSLKLWAGNIAVHLFDLNFLERMLQLDASLPIHRASKKVPHLDANGQLVSPDQPNATKFEQFIFDLLPHAKNTIVCEADPAEAFAPVKNANGAATDTPELARQAICDLHRRWLRSCGVSVDDSVQVEINPRFALDPSELGEKMSKLGQSEAEQTISSDRYFC</sequence>
<evidence type="ECO:0000256" key="3">
    <source>
        <dbReference type="ARBA" id="ARBA00022695"/>
    </source>
</evidence>
<evidence type="ECO:0000313" key="5">
    <source>
        <dbReference type="Proteomes" id="UP000036367"/>
    </source>
</evidence>
<proteinExistence type="inferred from homology"/>
<dbReference type="PANTHER" id="PTHR11952:SF2">
    <property type="entry name" value="LD24639P"/>
    <property type="match status" value="1"/>
</dbReference>
<evidence type="ECO:0000256" key="1">
    <source>
        <dbReference type="ARBA" id="ARBA00010401"/>
    </source>
</evidence>
<keyword evidence="2 4" id="KW-0808">Transferase</keyword>
<dbReference type="Pfam" id="PF01704">
    <property type="entry name" value="UDPGP"/>
    <property type="match status" value="1"/>
</dbReference>
<dbReference type="PANTHER" id="PTHR11952">
    <property type="entry name" value="UDP- GLUCOSE PYROPHOSPHORYLASE"/>
    <property type="match status" value="1"/>
</dbReference>